<dbReference type="GO" id="GO:0004149">
    <property type="term" value="F:dihydrolipoyllysine-residue succinyltransferase activity"/>
    <property type="evidence" value="ECO:0007669"/>
    <property type="project" value="UniProtKB-EC"/>
</dbReference>
<evidence type="ECO:0000256" key="5">
    <source>
        <dbReference type="ARBA" id="ARBA00012945"/>
    </source>
</evidence>
<evidence type="ECO:0000256" key="10">
    <source>
        <dbReference type="ARBA" id="ARBA00023128"/>
    </source>
</evidence>
<comment type="cofactor">
    <cofactor evidence="1">
        <name>(R)-lipoate</name>
        <dbReference type="ChEBI" id="CHEBI:83088"/>
    </cofactor>
</comment>
<gene>
    <name evidence="15" type="ORF">F5890DRAFT_1550243</name>
</gene>
<comment type="caution">
    <text evidence="15">The sequence shown here is derived from an EMBL/GenBank/DDBJ whole genome shotgun (WGS) entry which is preliminary data.</text>
</comment>
<dbReference type="InterPro" id="IPR003016">
    <property type="entry name" value="2-oxoA_DH_lipoyl-BS"/>
</dbReference>
<dbReference type="EMBL" id="MU801905">
    <property type="protein sequence ID" value="KAJ3988766.1"/>
    <property type="molecule type" value="Genomic_DNA"/>
</dbReference>
<dbReference type="SUPFAM" id="SSF51230">
    <property type="entry name" value="Single hybrid motif"/>
    <property type="match status" value="1"/>
</dbReference>
<dbReference type="NCBIfam" id="TIGR01347">
    <property type="entry name" value="sucB"/>
    <property type="match status" value="1"/>
</dbReference>
<evidence type="ECO:0000256" key="12">
    <source>
        <dbReference type="ARBA" id="ARBA00032406"/>
    </source>
</evidence>
<dbReference type="FunFam" id="3.30.559.10:FF:000006">
    <property type="entry name" value="Dihydrolipoyllysine-residue succinyltransferase component of 2-oxoglutarate dehydrogenase complex, mitochondrial"/>
    <property type="match status" value="1"/>
</dbReference>
<evidence type="ECO:0000256" key="9">
    <source>
        <dbReference type="ARBA" id="ARBA00022946"/>
    </source>
</evidence>
<comment type="subcellular location">
    <subcellularLocation>
        <location evidence="2">Mitochondrion</location>
    </subcellularLocation>
</comment>
<dbReference type="InterPro" id="IPR023213">
    <property type="entry name" value="CAT-like_dom_sf"/>
</dbReference>
<evidence type="ECO:0000313" key="16">
    <source>
        <dbReference type="Proteomes" id="UP001163850"/>
    </source>
</evidence>
<evidence type="ECO:0000256" key="13">
    <source>
        <dbReference type="SAM" id="MobiDB-lite"/>
    </source>
</evidence>
<dbReference type="InterPro" id="IPR050537">
    <property type="entry name" value="2-oxoacid_dehydrogenase"/>
</dbReference>
<evidence type="ECO:0000256" key="4">
    <source>
        <dbReference type="ARBA" id="ARBA00007317"/>
    </source>
</evidence>
<dbReference type="PROSITE" id="PS00189">
    <property type="entry name" value="LIPOYL"/>
    <property type="match status" value="1"/>
</dbReference>
<dbReference type="InterPro" id="IPR011053">
    <property type="entry name" value="Single_hybrid_motif"/>
</dbReference>
<dbReference type="GO" id="GO:0005739">
    <property type="term" value="C:mitochondrion"/>
    <property type="evidence" value="ECO:0007669"/>
    <property type="project" value="UniProtKB-SubCell"/>
</dbReference>
<keyword evidence="7" id="KW-0808">Transferase</keyword>
<keyword evidence="10" id="KW-0496">Mitochondrion</keyword>
<keyword evidence="9" id="KW-0809">Transit peptide</keyword>
<protein>
    <recommendedName>
        <fullName evidence="5">dihydrolipoyllysine-residue succinyltransferase</fullName>
        <ecNumber evidence="5">2.3.1.61</ecNumber>
    </recommendedName>
    <alternativeName>
        <fullName evidence="12">2-oxoglutarate dehydrogenase complex component E2</fullName>
    </alternativeName>
</protein>
<dbReference type="InterPro" id="IPR006255">
    <property type="entry name" value="SucB"/>
</dbReference>
<sequence>MLSKQITAAARGKVVLNARNIHGGTALAMSRGWKTASVNIRRAQLHSTNLLQAETVKVPQMAESITEGTLKSWSKQVGDSVAADEEVATIETDKIDVSVNAPSAGTIKELLANEEDTVTVGQDLFVFEPGEVSESALLYPDPDAVPAHSEFICLGSPPPPKEDSKEDKSQEDKTKEDKPKEEKIKEEKPREPEPSEKPAPAPPSEKPPKKEATKPTESKPSAPTTGTRNETRVKMNRMRLRIAERLKESQNAAASLTTFNEIDMSSLMDMRKRYKDAVLKEHDVKLGFMSAFAKACSLTLKEIPAANAYIEGDEIVYHDFVDLSVAVATPKGLVTPVVRNAEAMNFVEIEKEIAALGKKAKDGKLTLEDMAGGTFTISNGGVFGSLYGTPIINLPQSAVLGMHAIKDKPVVVDGQIVIRPIMVVALTYDHRLLDGREAVTFLVRVKEYLEDPRKMLLA</sequence>
<keyword evidence="8" id="KW-0450">Lipoyl</keyword>
<dbReference type="Proteomes" id="UP001163850">
    <property type="component" value="Unassembled WGS sequence"/>
</dbReference>
<feature type="compositionally biased region" description="Basic and acidic residues" evidence="13">
    <location>
        <begin position="160"/>
        <end position="196"/>
    </location>
</feature>
<proteinExistence type="inferred from homology"/>
<comment type="similarity">
    <text evidence="4">Belongs to the 2-oxoacid dehydrogenase family.</text>
</comment>
<dbReference type="EC" id="2.3.1.61" evidence="5"/>
<reference evidence="15" key="1">
    <citation type="submission" date="2022-08" db="EMBL/GenBank/DDBJ databases">
        <authorList>
            <consortium name="DOE Joint Genome Institute"/>
            <person name="Min B."/>
            <person name="Riley R."/>
            <person name="Sierra-Patev S."/>
            <person name="Naranjo-Ortiz M."/>
            <person name="Looney B."/>
            <person name="Konkel Z."/>
            <person name="Slot J.C."/>
            <person name="Sakamoto Y."/>
            <person name="Steenwyk J.L."/>
            <person name="Rokas A."/>
            <person name="Carro J."/>
            <person name="Camarero S."/>
            <person name="Ferreira P."/>
            <person name="Molpeceres G."/>
            <person name="Ruiz-Duenas F.J."/>
            <person name="Serrano A."/>
            <person name="Henrissat B."/>
            <person name="Drula E."/>
            <person name="Hughes K.W."/>
            <person name="Mata J.L."/>
            <person name="Ishikawa N.K."/>
            <person name="Vargas-Isla R."/>
            <person name="Ushijima S."/>
            <person name="Smith C.A."/>
            <person name="Ahrendt S."/>
            <person name="Andreopoulos W."/>
            <person name="He G."/>
            <person name="Labutti K."/>
            <person name="Lipzen A."/>
            <person name="Ng V."/>
            <person name="Sandor L."/>
            <person name="Barry K."/>
            <person name="Martinez A.T."/>
            <person name="Xiao Y."/>
            <person name="Gibbons J.G."/>
            <person name="Terashima K."/>
            <person name="Hibbett D.S."/>
            <person name="Grigoriev I.V."/>
        </authorList>
    </citation>
    <scope>NUCLEOTIDE SEQUENCE</scope>
    <source>
        <strain evidence="15">TFB7829</strain>
    </source>
</reference>
<evidence type="ECO:0000256" key="8">
    <source>
        <dbReference type="ARBA" id="ARBA00022823"/>
    </source>
</evidence>
<dbReference type="Pfam" id="PF00198">
    <property type="entry name" value="2-oxoacid_dh"/>
    <property type="match status" value="1"/>
</dbReference>
<dbReference type="GO" id="GO:0045252">
    <property type="term" value="C:oxoglutarate dehydrogenase complex"/>
    <property type="evidence" value="ECO:0007669"/>
    <property type="project" value="InterPro"/>
</dbReference>
<dbReference type="Gene3D" id="2.40.50.100">
    <property type="match status" value="1"/>
</dbReference>
<evidence type="ECO:0000256" key="1">
    <source>
        <dbReference type="ARBA" id="ARBA00001938"/>
    </source>
</evidence>
<dbReference type="AlphaFoldDB" id="A0AA38UXS3"/>
<evidence type="ECO:0000256" key="11">
    <source>
        <dbReference type="ARBA" id="ARBA00023315"/>
    </source>
</evidence>
<organism evidence="15 16">
    <name type="scientific">Lentinula detonsa</name>
    <dbReference type="NCBI Taxonomy" id="2804962"/>
    <lineage>
        <taxon>Eukaryota</taxon>
        <taxon>Fungi</taxon>
        <taxon>Dikarya</taxon>
        <taxon>Basidiomycota</taxon>
        <taxon>Agaricomycotina</taxon>
        <taxon>Agaricomycetes</taxon>
        <taxon>Agaricomycetidae</taxon>
        <taxon>Agaricales</taxon>
        <taxon>Marasmiineae</taxon>
        <taxon>Omphalotaceae</taxon>
        <taxon>Lentinula</taxon>
    </lineage>
</organism>
<evidence type="ECO:0000256" key="3">
    <source>
        <dbReference type="ARBA" id="ARBA00005145"/>
    </source>
</evidence>
<name>A0AA38UXS3_9AGAR</name>
<feature type="domain" description="Lipoyl-binding" evidence="14">
    <location>
        <begin position="53"/>
        <end position="128"/>
    </location>
</feature>
<dbReference type="Pfam" id="PF00364">
    <property type="entry name" value="Biotin_lipoyl"/>
    <property type="match status" value="1"/>
</dbReference>
<evidence type="ECO:0000313" key="15">
    <source>
        <dbReference type="EMBL" id="KAJ3988766.1"/>
    </source>
</evidence>
<dbReference type="SUPFAM" id="SSF52777">
    <property type="entry name" value="CoA-dependent acyltransferases"/>
    <property type="match status" value="1"/>
</dbReference>
<dbReference type="InterPro" id="IPR001078">
    <property type="entry name" value="2-oxoacid_DH_actylTfrase"/>
</dbReference>
<dbReference type="PROSITE" id="PS50968">
    <property type="entry name" value="BIOTINYL_LIPOYL"/>
    <property type="match status" value="1"/>
</dbReference>
<dbReference type="PANTHER" id="PTHR43416">
    <property type="entry name" value="DIHYDROLIPOYLLYSINE-RESIDUE SUCCINYLTRANSFERASE COMPONENT OF 2-OXOGLUTARATE DEHYDROGENASE COMPLEX, MITOCHONDRIAL-RELATED"/>
    <property type="match status" value="1"/>
</dbReference>
<dbReference type="PANTHER" id="PTHR43416:SF5">
    <property type="entry name" value="DIHYDROLIPOYLLYSINE-RESIDUE SUCCINYLTRANSFERASE COMPONENT OF 2-OXOGLUTARATE DEHYDROGENASE COMPLEX, MITOCHONDRIAL"/>
    <property type="match status" value="1"/>
</dbReference>
<evidence type="ECO:0000256" key="2">
    <source>
        <dbReference type="ARBA" id="ARBA00004173"/>
    </source>
</evidence>
<evidence type="ECO:0000259" key="14">
    <source>
        <dbReference type="PROSITE" id="PS50968"/>
    </source>
</evidence>
<dbReference type="NCBIfam" id="NF004309">
    <property type="entry name" value="PRK05704.1"/>
    <property type="match status" value="1"/>
</dbReference>
<dbReference type="InterPro" id="IPR000089">
    <property type="entry name" value="Biotin_lipoyl"/>
</dbReference>
<feature type="region of interest" description="Disordered" evidence="13">
    <location>
        <begin position="148"/>
        <end position="234"/>
    </location>
</feature>
<evidence type="ECO:0000256" key="7">
    <source>
        <dbReference type="ARBA" id="ARBA00022679"/>
    </source>
</evidence>
<dbReference type="GO" id="GO:0006099">
    <property type="term" value="P:tricarboxylic acid cycle"/>
    <property type="evidence" value="ECO:0007669"/>
    <property type="project" value="UniProtKB-KW"/>
</dbReference>
<evidence type="ECO:0000256" key="6">
    <source>
        <dbReference type="ARBA" id="ARBA00022532"/>
    </source>
</evidence>
<comment type="pathway">
    <text evidence="3">Amino-acid degradation; L-lysine degradation via saccharopine pathway; glutaryl-CoA from L-lysine: step 6/6.</text>
</comment>
<keyword evidence="11" id="KW-0012">Acyltransferase</keyword>
<feature type="compositionally biased region" description="Basic and acidic residues" evidence="13">
    <location>
        <begin position="206"/>
        <end position="217"/>
    </location>
</feature>
<accession>A0AA38UXS3</accession>
<dbReference type="CDD" id="cd06849">
    <property type="entry name" value="lipoyl_domain"/>
    <property type="match status" value="1"/>
</dbReference>
<keyword evidence="6" id="KW-0816">Tricarboxylic acid cycle</keyword>
<dbReference type="Gene3D" id="3.30.559.10">
    <property type="entry name" value="Chloramphenicol acetyltransferase-like domain"/>
    <property type="match status" value="1"/>
</dbReference>